<keyword evidence="1" id="KW-1185">Reference proteome</keyword>
<evidence type="ECO:0000313" key="2">
    <source>
        <dbReference type="WBParaSite" id="SPAL_0000938475.1"/>
    </source>
</evidence>
<dbReference type="Pfam" id="PF07801">
    <property type="entry name" value="DUF1647"/>
    <property type="match status" value="2"/>
</dbReference>
<dbReference type="STRING" id="174720.A0A0N5BU63"/>
<protein>
    <submittedName>
        <fullName evidence="2">Lipoprotein</fullName>
    </submittedName>
</protein>
<sequence>MNGNNFTLQYTLPSNRTIKGKSFSCNLLPYLKELKLLNNTDFVDLTKEKVPEPKVVTAISDNHLAFKGDCHMNGNNFTLQYTLPSNRTIKGKSFSCNLLPYLKELKLLNNTDFVDLTKEKVPEL</sequence>
<dbReference type="WBParaSite" id="SPAL_0000938475.1">
    <property type="protein sequence ID" value="SPAL_0000938475.1"/>
    <property type="gene ID" value="SPAL_0000938475"/>
</dbReference>
<organism evidence="1 2">
    <name type="scientific">Strongyloides papillosus</name>
    <name type="common">Intestinal threadworm</name>
    <dbReference type="NCBI Taxonomy" id="174720"/>
    <lineage>
        <taxon>Eukaryota</taxon>
        <taxon>Metazoa</taxon>
        <taxon>Ecdysozoa</taxon>
        <taxon>Nematoda</taxon>
        <taxon>Chromadorea</taxon>
        <taxon>Rhabditida</taxon>
        <taxon>Tylenchina</taxon>
        <taxon>Panagrolaimomorpha</taxon>
        <taxon>Strongyloidoidea</taxon>
        <taxon>Strongyloididae</taxon>
        <taxon>Strongyloides</taxon>
    </lineage>
</organism>
<dbReference type="AlphaFoldDB" id="A0A0N5BU63"/>
<evidence type="ECO:0000313" key="1">
    <source>
        <dbReference type="Proteomes" id="UP000046392"/>
    </source>
</evidence>
<dbReference type="Proteomes" id="UP000046392">
    <property type="component" value="Unplaced"/>
</dbReference>
<proteinExistence type="predicted"/>
<name>A0A0N5BU63_STREA</name>
<reference evidence="2" key="1">
    <citation type="submission" date="2017-02" db="UniProtKB">
        <authorList>
            <consortium name="WormBaseParasite"/>
        </authorList>
    </citation>
    <scope>IDENTIFICATION</scope>
</reference>
<dbReference type="PANTHER" id="PTHR31389:SF4">
    <property type="entry name" value="LD39211P"/>
    <property type="match status" value="1"/>
</dbReference>
<dbReference type="PANTHER" id="PTHR31389">
    <property type="entry name" value="LD39211P"/>
    <property type="match status" value="1"/>
</dbReference>
<accession>A0A0N5BU63</accession>
<dbReference type="InterPro" id="IPR012444">
    <property type="entry name" value="DUF1647"/>
</dbReference>